<dbReference type="AlphaFoldDB" id="A0A559LAA1"/>
<protein>
    <recommendedName>
        <fullName evidence="4">SRP40-suppressor of mutant AC40 of RNA polymerase I and III</fullName>
    </recommendedName>
</protein>
<dbReference type="Pfam" id="PF08208">
    <property type="entry name" value="RNA_polI_A34"/>
    <property type="match status" value="1"/>
</dbReference>
<feature type="compositionally biased region" description="Basic and acidic residues" evidence="1">
    <location>
        <begin position="1"/>
        <end position="20"/>
    </location>
</feature>
<feature type="compositionally biased region" description="Acidic residues" evidence="1">
    <location>
        <begin position="198"/>
        <end position="207"/>
    </location>
</feature>
<feature type="compositionally biased region" description="Low complexity" evidence="1">
    <location>
        <begin position="591"/>
        <end position="601"/>
    </location>
</feature>
<dbReference type="PANTHER" id="PTHR28155">
    <property type="entry name" value="ACR243WP"/>
    <property type="match status" value="1"/>
</dbReference>
<comment type="caution">
    <text evidence="2">The sequence shown here is derived from an EMBL/GenBank/DDBJ whole genome shotgun (WGS) entry which is preliminary data.</text>
</comment>
<feature type="compositionally biased region" description="Pro residues" evidence="1">
    <location>
        <begin position="649"/>
        <end position="659"/>
    </location>
</feature>
<feature type="compositionally biased region" description="Low complexity" evidence="1">
    <location>
        <begin position="113"/>
        <end position="134"/>
    </location>
</feature>
<accession>A0A559LAA1</accession>
<feature type="compositionally biased region" description="Low complexity" evidence="1">
    <location>
        <begin position="63"/>
        <end position="74"/>
    </location>
</feature>
<dbReference type="InterPro" id="IPR013240">
    <property type="entry name" value="DNA-dir_RNA_pol1_su_RPA34"/>
</dbReference>
<evidence type="ECO:0000256" key="1">
    <source>
        <dbReference type="SAM" id="MobiDB-lite"/>
    </source>
</evidence>
<feature type="compositionally biased region" description="Basic and acidic residues" evidence="1">
    <location>
        <begin position="176"/>
        <end position="190"/>
    </location>
</feature>
<evidence type="ECO:0000313" key="3">
    <source>
        <dbReference type="Proteomes" id="UP000320707"/>
    </source>
</evidence>
<dbReference type="InterPro" id="IPR053263">
    <property type="entry name" value="Euk_RPA34_RNAP_subunit"/>
</dbReference>
<feature type="compositionally biased region" description="Basic residues" evidence="1">
    <location>
        <begin position="453"/>
        <end position="472"/>
    </location>
</feature>
<evidence type="ECO:0000313" key="2">
    <source>
        <dbReference type="EMBL" id="TVY70266.1"/>
    </source>
</evidence>
<feature type="compositionally biased region" description="Low complexity" evidence="1">
    <location>
        <begin position="158"/>
        <end position="168"/>
    </location>
</feature>
<dbReference type="Gene3D" id="6.20.250.70">
    <property type="match status" value="1"/>
</dbReference>
<feature type="region of interest" description="Disordered" evidence="1">
    <location>
        <begin position="1"/>
        <end position="270"/>
    </location>
</feature>
<reference evidence="2 3" key="1">
    <citation type="journal article" date="2019" name="Microbiol. Resour. Announc.">
        <title>High-quality draft genome sequence of Fusarium oxysporum f. sp. cubense strain 160527, a causal agent of Panama disease.</title>
        <authorList>
            <person name="Asai S."/>
            <person name="Ayukawa Y."/>
            <person name="Gan P."/>
            <person name="Masuda S."/>
            <person name="Komatsu K."/>
            <person name="Shirasu K."/>
            <person name="Arie T."/>
        </authorList>
    </citation>
    <scope>NUCLEOTIDE SEQUENCE [LARGE SCALE GENOMIC DNA]</scope>
    <source>
        <strain evidence="2 3">160527</strain>
    </source>
</reference>
<feature type="compositionally biased region" description="Acidic residues" evidence="1">
    <location>
        <begin position="226"/>
        <end position="239"/>
    </location>
</feature>
<dbReference type="PANTHER" id="PTHR28155:SF1">
    <property type="entry name" value="DNA-DIRECTED RNA POLYMERASE I SUBUNIT RPA34.5-DOMAIN-CONTAINING PROTEIN"/>
    <property type="match status" value="1"/>
</dbReference>
<feature type="compositionally biased region" description="Acidic residues" evidence="1">
    <location>
        <begin position="257"/>
        <end position="267"/>
    </location>
</feature>
<feature type="compositionally biased region" description="Polar residues" evidence="1">
    <location>
        <begin position="566"/>
        <end position="575"/>
    </location>
</feature>
<feature type="compositionally biased region" description="Basic and acidic residues" evidence="1">
    <location>
        <begin position="634"/>
        <end position="647"/>
    </location>
</feature>
<dbReference type="GO" id="GO:0006360">
    <property type="term" value="P:transcription by RNA polymerase I"/>
    <property type="evidence" value="ECO:0007669"/>
    <property type="project" value="InterPro"/>
</dbReference>
<proteinExistence type="predicted"/>
<name>A0A559LAA1_FUSOC</name>
<evidence type="ECO:0008006" key="4">
    <source>
        <dbReference type="Google" id="ProtNLM"/>
    </source>
</evidence>
<feature type="compositionally biased region" description="Low complexity" evidence="1">
    <location>
        <begin position="242"/>
        <end position="256"/>
    </location>
</feature>
<gene>
    <name evidence="2" type="ORF">Focb16_v001271</name>
</gene>
<organism evidence="2 3">
    <name type="scientific">Fusarium oxysporum f. sp. cubense</name>
    <dbReference type="NCBI Taxonomy" id="61366"/>
    <lineage>
        <taxon>Eukaryota</taxon>
        <taxon>Fungi</taxon>
        <taxon>Dikarya</taxon>
        <taxon>Ascomycota</taxon>
        <taxon>Pezizomycotina</taxon>
        <taxon>Sordariomycetes</taxon>
        <taxon>Hypocreomycetidae</taxon>
        <taxon>Hypocreales</taxon>
        <taxon>Nectriaceae</taxon>
        <taxon>Fusarium</taxon>
        <taxon>Fusarium oxysporum species complex</taxon>
    </lineage>
</organism>
<sequence>MAPKEPYKVHSLNKHIENTKKGLSAEAQFNRRPGNRAATIKKESSDPNNIFANNDGDDDDESGSGSDSDSSSDGPADFISKLTSTTKPASATPRRRSKDDEIADSDAERNASKKSTSVKKTAPAKSKPQSSSDSSSEDESDDEKTKAKTNGTSPTKASESTSSSSESGSDSDSDEEDKKAPKPSTKKQDDSASTSDSSSEDESEDEADAKAKPALNGKAATTPDSSSEDSDSESEDEEQDAKPAAKPVAPEPGSSSSEEDSDDEMVDESMHIEDREGQLALPNFIAPDFVLRKGDDGTNGRDVAEICNKANLEGKQFWYFTVPSNVPISVVQNLEIPMNQSQSTDKLFSHNGEDYGVSFESIAPKGNIQIMIPSDRPQYQPATKQIDQVMQVKKITQLGSPNSVAPVPKPAPRAQPTGLKARYQPIGVNEPMGSIGDDEDVEMGDAPVLSAKAAKKEKKRKSKETSGKKQKKGQSIPEPPSSRTTEAPTPDTRKNKRKLAASEDDAVAVAEQLQEETKLAASKSKKQKTNRAGSPDLGSEPASAAAKKYTPVLPPAIPTAGTPTPKSASTPVTSSKKQRKLKEASVPAPRQSVVPIPSIPHSSPPRSSPARAPASQPPASPSQGKEKRAKKRKDKDGKKTPSGKKETPVVPPVPLSSSE</sequence>
<feature type="region of interest" description="Disordered" evidence="1">
    <location>
        <begin position="399"/>
        <end position="659"/>
    </location>
</feature>
<dbReference type="Proteomes" id="UP000320707">
    <property type="component" value="Unassembled WGS sequence"/>
</dbReference>
<dbReference type="EMBL" id="SRMI01000005">
    <property type="protein sequence ID" value="TVY70266.1"/>
    <property type="molecule type" value="Genomic_DNA"/>
</dbReference>